<dbReference type="AlphaFoldDB" id="A0A1E5BIV9"/>
<evidence type="ECO:0000313" key="2">
    <source>
        <dbReference type="EMBL" id="OEE37333.1"/>
    </source>
</evidence>
<dbReference type="EMBL" id="AJYQ02000020">
    <property type="protein sequence ID" value="OEE37333.1"/>
    <property type="molecule type" value="Genomic_DNA"/>
</dbReference>
<proteinExistence type="predicted"/>
<reference evidence="2 3" key="1">
    <citation type="journal article" date="2012" name="Science">
        <title>Ecological populations of bacteria act as socially cohesive units of antibiotic production and resistance.</title>
        <authorList>
            <person name="Cordero O.X."/>
            <person name="Wildschutte H."/>
            <person name="Kirkup B."/>
            <person name="Proehl S."/>
            <person name="Ngo L."/>
            <person name="Hussain F."/>
            <person name="Le Roux F."/>
            <person name="Mincer T."/>
            <person name="Polz M.F."/>
        </authorList>
    </citation>
    <scope>NUCLEOTIDE SEQUENCE [LARGE SCALE GENOMIC DNA]</scope>
    <source>
        <strain evidence="2 3">ZF-129</strain>
    </source>
</reference>
<keyword evidence="1" id="KW-0812">Transmembrane</keyword>
<keyword evidence="1" id="KW-1133">Transmembrane helix</keyword>
<accession>A0A1E5BIV9</accession>
<organism evidence="2 3">
    <name type="scientific">Vibrio genomosp. F10 str. ZF-129</name>
    <dbReference type="NCBI Taxonomy" id="1187848"/>
    <lineage>
        <taxon>Bacteria</taxon>
        <taxon>Pseudomonadati</taxon>
        <taxon>Pseudomonadota</taxon>
        <taxon>Gammaproteobacteria</taxon>
        <taxon>Vibrionales</taxon>
        <taxon>Vibrionaceae</taxon>
        <taxon>Vibrio</taxon>
    </lineage>
</organism>
<dbReference type="RefSeq" id="WP_017041813.1">
    <property type="nucleotide sequence ID" value="NZ_AJYQ02000020.1"/>
</dbReference>
<sequence>MKTKTESIMKEMESELLMTLDDHDEKMHTLTTQVKWTIHALAKILGATINYSFKLFLFFSIVVTLFMGAEGLDTIRTSTSEDIINVILQTYSVATILSIVFISLQGYNGHFGLESVRQAKINAINTRVRETRKIVEVVEEVLHRHGHIKSEGSQ</sequence>
<feature type="transmembrane region" description="Helical" evidence="1">
    <location>
        <begin position="83"/>
        <end position="104"/>
    </location>
</feature>
<evidence type="ECO:0000256" key="1">
    <source>
        <dbReference type="SAM" id="Phobius"/>
    </source>
</evidence>
<evidence type="ECO:0000313" key="3">
    <source>
        <dbReference type="Proteomes" id="UP000094741"/>
    </source>
</evidence>
<protein>
    <submittedName>
        <fullName evidence="2">Uncharacterized protein</fullName>
    </submittedName>
</protein>
<comment type="caution">
    <text evidence="2">The sequence shown here is derived from an EMBL/GenBank/DDBJ whole genome shotgun (WGS) entry which is preliminary data.</text>
</comment>
<keyword evidence="1" id="KW-0472">Membrane</keyword>
<gene>
    <name evidence="2" type="ORF">A1QO_04295</name>
</gene>
<name>A0A1E5BIV9_9VIBR</name>
<feature type="transmembrane region" description="Helical" evidence="1">
    <location>
        <begin position="51"/>
        <end position="71"/>
    </location>
</feature>
<dbReference type="Proteomes" id="UP000094741">
    <property type="component" value="Unassembled WGS sequence"/>
</dbReference>